<reference evidence="2" key="1">
    <citation type="journal article" date="2023" name="Nat. Plants">
        <title>Single-cell RNA sequencing provides a high-resolution roadmap for understanding the multicellular compartmentation of specialized metabolism.</title>
        <authorList>
            <person name="Sun S."/>
            <person name="Shen X."/>
            <person name="Li Y."/>
            <person name="Li Y."/>
            <person name="Wang S."/>
            <person name="Li R."/>
            <person name="Zhang H."/>
            <person name="Shen G."/>
            <person name="Guo B."/>
            <person name="Wei J."/>
            <person name="Xu J."/>
            <person name="St-Pierre B."/>
            <person name="Chen S."/>
            <person name="Sun C."/>
        </authorList>
    </citation>
    <scope>NUCLEOTIDE SEQUENCE [LARGE SCALE GENOMIC DNA]</scope>
</reference>
<gene>
    <name evidence="1" type="ORF">M9H77_04464</name>
</gene>
<accession>A0ACC0CEA2</accession>
<evidence type="ECO:0000313" key="1">
    <source>
        <dbReference type="EMBL" id="KAI5683236.1"/>
    </source>
</evidence>
<proteinExistence type="predicted"/>
<name>A0ACC0CEA2_CATRO</name>
<evidence type="ECO:0000313" key="2">
    <source>
        <dbReference type="Proteomes" id="UP001060085"/>
    </source>
</evidence>
<protein>
    <submittedName>
        <fullName evidence="1">Uncharacterized protein</fullName>
    </submittedName>
</protein>
<comment type="caution">
    <text evidence="1">The sequence shown here is derived from an EMBL/GenBank/DDBJ whole genome shotgun (WGS) entry which is preliminary data.</text>
</comment>
<dbReference type="EMBL" id="CM044701">
    <property type="protein sequence ID" value="KAI5683236.1"/>
    <property type="molecule type" value="Genomic_DNA"/>
</dbReference>
<keyword evidence="2" id="KW-1185">Reference proteome</keyword>
<sequence length="148" mass="17154">MLNLKTHIMNLKKKYSNLMNWLNKKDPSSTDSKIANGLEQSKVNFIWVIRFQKGEKISIEESLLKVFLQRVEEKGIVIENWAQQREILRHESIGGFISHCGWSSVMEALKFGVPIIAIPIINDEPAKARALEDFGFFTWHTLKKTRLK</sequence>
<organism evidence="1 2">
    <name type="scientific">Catharanthus roseus</name>
    <name type="common">Madagascar periwinkle</name>
    <name type="synonym">Vinca rosea</name>
    <dbReference type="NCBI Taxonomy" id="4058"/>
    <lineage>
        <taxon>Eukaryota</taxon>
        <taxon>Viridiplantae</taxon>
        <taxon>Streptophyta</taxon>
        <taxon>Embryophyta</taxon>
        <taxon>Tracheophyta</taxon>
        <taxon>Spermatophyta</taxon>
        <taxon>Magnoliopsida</taxon>
        <taxon>eudicotyledons</taxon>
        <taxon>Gunneridae</taxon>
        <taxon>Pentapetalae</taxon>
        <taxon>asterids</taxon>
        <taxon>lamiids</taxon>
        <taxon>Gentianales</taxon>
        <taxon>Apocynaceae</taxon>
        <taxon>Rauvolfioideae</taxon>
        <taxon>Vinceae</taxon>
        <taxon>Catharanthinae</taxon>
        <taxon>Catharanthus</taxon>
    </lineage>
</organism>
<dbReference type="Proteomes" id="UP001060085">
    <property type="component" value="Linkage Group LG01"/>
</dbReference>